<protein>
    <recommendedName>
        <fullName evidence="5">Transmembrane protein</fullName>
    </recommendedName>
</protein>
<feature type="region of interest" description="Disordered" evidence="1">
    <location>
        <begin position="40"/>
        <end position="64"/>
    </location>
</feature>
<proteinExistence type="predicted"/>
<organism evidence="3 4">
    <name type="scientific">Populus tomentosa</name>
    <name type="common">Chinese white poplar</name>
    <dbReference type="NCBI Taxonomy" id="118781"/>
    <lineage>
        <taxon>Eukaryota</taxon>
        <taxon>Viridiplantae</taxon>
        <taxon>Streptophyta</taxon>
        <taxon>Embryophyta</taxon>
        <taxon>Tracheophyta</taxon>
        <taxon>Spermatophyta</taxon>
        <taxon>Magnoliopsida</taxon>
        <taxon>eudicotyledons</taxon>
        <taxon>Gunneridae</taxon>
        <taxon>Pentapetalae</taxon>
        <taxon>rosids</taxon>
        <taxon>fabids</taxon>
        <taxon>Malpighiales</taxon>
        <taxon>Salicaceae</taxon>
        <taxon>Saliceae</taxon>
        <taxon>Populus</taxon>
    </lineage>
</organism>
<keyword evidence="2" id="KW-0472">Membrane</keyword>
<evidence type="ECO:0000313" key="4">
    <source>
        <dbReference type="Proteomes" id="UP000886885"/>
    </source>
</evidence>
<evidence type="ECO:0000256" key="1">
    <source>
        <dbReference type="SAM" id="MobiDB-lite"/>
    </source>
</evidence>
<evidence type="ECO:0000313" key="3">
    <source>
        <dbReference type="EMBL" id="KAG6748323.1"/>
    </source>
</evidence>
<dbReference type="AlphaFoldDB" id="A0A8X7YH80"/>
<dbReference type="Proteomes" id="UP000886885">
    <property type="component" value="Chromosome 14D"/>
</dbReference>
<gene>
    <name evidence="3" type="ORF">POTOM_048240</name>
</gene>
<feature type="compositionally biased region" description="Polar residues" evidence="1">
    <location>
        <begin position="52"/>
        <end position="64"/>
    </location>
</feature>
<reference evidence="3" key="1">
    <citation type="journal article" date="2020" name="bioRxiv">
        <title>Hybrid origin of Populus tomentosa Carr. identified through genome sequencing and phylogenomic analysis.</title>
        <authorList>
            <person name="An X."/>
            <person name="Gao K."/>
            <person name="Chen Z."/>
            <person name="Li J."/>
            <person name="Yang X."/>
            <person name="Yang X."/>
            <person name="Zhou J."/>
            <person name="Guo T."/>
            <person name="Zhao T."/>
            <person name="Huang S."/>
            <person name="Miao D."/>
            <person name="Khan W.U."/>
            <person name="Rao P."/>
            <person name="Ye M."/>
            <person name="Lei B."/>
            <person name="Liao W."/>
            <person name="Wang J."/>
            <person name="Ji L."/>
            <person name="Li Y."/>
            <person name="Guo B."/>
            <person name="Mustafa N.S."/>
            <person name="Li S."/>
            <person name="Yun Q."/>
            <person name="Keller S.R."/>
            <person name="Mao J."/>
            <person name="Zhang R."/>
            <person name="Strauss S.H."/>
        </authorList>
    </citation>
    <scope>NUCLEOTIDE SEQUENCE</scope>
    <source>
        <strain evidence="3">GM15</strain>
        <tissue evidence="3">Leaf</tissue>
    </source>
</reference>
<evidence type="ECO:0008006" key="5">
    <source>
        <dbReference type="Google" id="ProtNLM"/>
    </source>
</evidence>
<feature type="transmembrane region" description="Helical" evidence="2">
    <location>
        <begin position="6"/>
        <end position="27"/>
    </location>
</feature>
<keyword evidence="2" id="KW-1133">Transmembrane helix</keyword>
<comment type="caution">
    <text evidence="3">The sequence shown here is derived from an EMBL/GenBank/DDBJ whole genome shotgun (WGS) entry which is preliminary data.</text>
</comment>
<keyword evidence="4" id="KW-1185">Reference proteome</keyword>
<sequence length="114" mass="12771">MGFLGVAVVALGGVLFTKILQICRFVLWRPYSLTKSFKKNRGLKDHHPARSFSDTKSNDTSPESSLTLSQMVISIRLVNHFFAFPPVGFSSSYGVFWDPSSTSFQNLDLRQDHG</sequence>
<accession>A0A8X7YH80</accession>
<name>A0A8X7YH80_POPTO</name>
<dbReference type="EMBL" id="JAAWWB010000028">
    <property type="protein sequence ID" value="KAG6748323.1"/>
    <property type="molecule type" value="Genomic_DNA"/>
</dbReference>
<evidence type="ECO:0000256" key="2">
    <source>
        <dbReference type="SAM" id="Phobius"/>
    </source>
</evidence>
<keyword evidence="2" id="KW-0812">Transmembrane</keyword>